<feature type="domain" description="Agglutinin C-terminal" evidence="2">
    <location>
        <begin position="190"/>
        <end position="282"/>
    </location>
</feature>
<protein>
    <recommendedName>
        <fullName evidence="5">Agglutinin</fullName>
    </recommendedName>
</protein>
<gene>
    <name evidence="3" type="ORF">QCA50_020572</name>
</gene>
<dbReference type="InterPro" id="IPR038765">
    <property type="entry name" value="Papain-like_cys_pep_sf"/>
</dbReference>
<evidence type="ECO:0000313" key="4">
    <source>
        <dbReference type="Proteomes" id="UP001385951"/>
    </source>
</evidence>
<comment type="caution">
    <text evidence="3">The sequence shown here is derived from an EMBL/GenBank/DDBJ whole genome shotgun (WGS) entry which is preliminary data.</text>
</comment>
<keyword evidence="4" id="KW-1185">Reference proteome</keyword>
<dbReference type="InterPro" id="IPR000772">
    <property type="entry name" value="Ricin_B_lectin"/>
</dbReference>
<dbReference type="Proteomes" id="UP001385951">
    <property type="component" value="Unassembled WGS sequence"/>
</dbReference>
<dbReference type="InterPro" id="IPR040600">
    <property type="entry name" value="Agglutinin_C"/>
</dbReference>
<evidence type="ECO:0008006" key="5">
    <source>
        <dbReference type="Google" id="ProtNLM"/>
    </source>
</evidence>
<evidence type="ECO:0000259" key="1">
    <source>
        <dbReference type="Pfam" id="PF14200"/>
    </source>
</evidence>
<dbReference type="SUPFAM" id="SSF50370">
    <property type="entry name" value="Ricin B-like lectins"/>
    <property type="match status" value="1"/>
</dbReference>
<dbReference type="Pfam" id="PF18021">
    <property type="entry name" value="Agglutinin_C"/>
    <property type="match status" value="1"/>
</dbReference>
<dbReference type="EMBL" id="JASBNA010000115">
    <property type="protein sequence ID" value="KAK7676498.1"/>
    <property type="molecule type" value="Genomic_DNA"/>
</dbReference>
<proteinExistence type="predicted"/>
<organism evidence="3 4">
    <name type="scientific">Cerrena zonata</name>
    <dbReference type="NCBI Taxonomy" id="2478898"/>
    <lineage>
        <taxon>Eukaryota</taxon>
        <taxon>Fungi</taxon>
        <taxon>Dikarya</taxon>
        <taxon>Basidiomycota</taxon>
        <taxon>Agaricomycotina</taxon>
        <taxon>Agaricomycetes</taxon>
        <taxon>Polyporales</taxon>
        <taxon>Cerrenaceae</taxon>
        <taxon>Cerrena</taxon>
    </lineage>
</organism>
<dbReference type="AlphaFoldDB" id="A0AAW0F8Z4"/>
<name>A0AAW0F8Z4_9APHY</name>
<feature type="domain" description="Ricin B lectin" evidence="1">
    <location>
        <begin position="49"/>
        <end position="129"/>
    </location>
</feature>
<dbReference type="Gene3D" id="2.80.10.50">
    <property type="match status" value="1"/>
</dbReference>
<dbReference type="Pfam" id="PF14200">
    <property type="entry name" value="RicinB_lectin_2"/>
    <property type="match status" value="1"/>
</dbReference>
<dbReference type="InterPro" id="IPR035992">
    <property type="entry name" value="Ricin_B-like_lectins"/>
</dbReference>
<accession>A0AAW0F8Z4</accession>
<reference evidence="3 4" key="1">
    <citation type="submission" date="2022-09" db="EMBL/GenBank/DDBJ databases">
        <authorList>
            <person name="Palmer J.M."/>
        </authorList>
    </citation>
    <scope>NUCLEOTIDE SEQUENCE [LARGE SCALE GENOMIC DNA]</scope>
    <source>
        <strain evidence="3 4">DSM 7382</strain>
    </source>
</reference>
<dbReference type="SUPFAM" id="SSF54001">
    <property type="entry name" value="Cysteine proteinases"/>
    <property type="match status" value="1"/>
</dbReference>
<sequence>MSFIGRGIYHIDHAHVPNVRMALADEGSAADGTLVIVWHAREGCYDHMWLIEPVDGGVDDDTYTIRNLKTGTYMCISGSSSKDGTAVIGYHRTNDDSQKWIIRPERSDGRRWKIQSKATGTFLDLLDGGGCWTAVQGWRGDWIMTEGTRFGHQHWLFKPLSETSANIHAILKKNPVVRMNFENYHPDGLYLIPTEEELSSIWKRTELNNIPHRNGIFDCDDYVMAFKTEVAKWGNTTFQALGFSVLCGIMFGKRNEIMHAYNWILVRRDPERIVFFEPQNGAFAKDAWAYTANFGLF</sequence>
<evidence type="ECO:0000313" key="3">
    <source>
        <dbReference type="EMBL" id="KAK7676498.1"/>
    </source>
</evidence>
<evidence type="ECO:0000259" key="2">
    <source>
        <dbReference type="Pfam" id="PF18021"/>
    </source>
</evidence>
<dbReference type="Gene3D" id="3.30.460.70">
    <property type="match status" value="1"/>
</dbReference>